<evidence type="ECO:0000313" key="1">
    <source>
        <dbReference type="EMBL" id="EXC29342.1"/>
    </source>
</evidence>
<proteinExistence type="predicted"/>
<evidence type="ECO:0000313" key="2">
    <source>
        <dbReference type="Proteomes" id="UP000030645"/>
    </source>
</evidence>
<dbReference type="Proteomes" id="UP000030645">
    <property type="component" value="Unassembled WGS sequence"/>
</dbReference>
<keyword evidence="2" id="KW-1185">Reference proteome</keyword>
<organism evidence="1 2">
    <name type="scientific">Morus notabilis</name>
    <dbReference type="NCBI Taxonomy" id="981085"/>
    <lineage>
        <taxon>Eukaryota</taxon>
        <taxon>Viridiplantae</taxon>
        <taxon>Streptophyta</taxon>
        <taxon>Embryophyta</taxon>
        <taxon>Tracheophyta</taxon>
        <taxon>Spermatophyta</taxon>
        <taxon>Magnoliopsida</taxon>
        <taxon>eudicotyledons</taxon>
        <taxon>Gunneridae</taxon>
        <taxon>Pentapetalae</taxon>
        <taxon>rosids</taxon>
        <taxon>fabids</taxon>
        <taxon>Rosales</taxon>
        <taxon>Moraceae</taxon>
        <taxon>Moreae</taxon>
        <taxon>Morus</taxon>
    </lineage>
</organism>
<name>W9S6Q5_9ROSA</name>
<reference evidence="2" key="1">
    <citation type="submission" date="2013-01" db="EMBL/GenBank/DDBJ databases">
        <title>Draft Genome Sequence of a Mulberry Tree, Morus notabilis C.K. Schneid.</title>
        <authorList>
            <person name="He N."/>
            <person name="Zhao S."/>
        </authorList>
    </citation>
    <scope>NUCLEOTIDE SEQUENCE</scope>
</reference>
<gene>
    <name evidence="1" type="ORF">L484_021650</name>
</gene>
<accession>W9S6Q5</accession>
<sequence length="84" mass="9282">MPLHGISKRTAISNPDCSRFRVPKAMTSPSVSSPLTFVTTVLTFIKIVEKLDRDFLEEVYASSFHPGFVGSVFFVGIEICCIIV</sequence>
<dbReference type="EMBL" id="KE346191">
    <property type="protein sequence ID" value="EXC29342.1"/>
    <property type="molecule type" value="Genomic_DNA"/>
</dbReference>
<dbReference type="AlphaFoldDB" id="W9S6Q5"/>
<protein>
    <submittedName>
        <fullName evidence="1">Uncharacterized protein</fullName>
    </submittedName>
</protein>